<comment type="caution">
    <text evidence="3">The sequence shown here is derived from an EMBL/GenBank/DDBJ whole genome shotgun (WGS) entry which is preliminary data.</text>
</comment>
<organism evidence="3 4">
    <name type="scientific">Halonotius terrestris</name>
    <dbReference type="NCBI Taxonomy" id="2487750"/>
    <lineage>
        <taxon>Archaea</taxon>
        <taxon>Methanobacteriati</taxon>
        <taxon>Methanobacteriota</taxon>
        <taxon>Stenosarchaea group</taxon>
        <taxon>Halobacteria</taxon>
        <taxon>Halobacteriales</taxon>
        <taxon>Haloferacaceae</taxon>
        <taxon>Halonotius</taxon>
    </lineage>
</organism>
<keyword evidence="1" id="KW-1133">Transmembrane helix</keyword>
<evidence type="ECO:0000259" key="2">
    <source>
        <dbReference type="Pfam" id="PF07760"/>
    </source>
</evidence>
<feature type="domain" description="DUF1616" evidence="2">
    <location>
        <begin position="25"/>
        <end position="319"/>
    </location>
</feature>
<feature type="transmembrane region" description="Helical" evidence="1">
    <location>
        <begin position="122"/>
        <end position="142"/>
    </location>
</feature>
<feature type="transmembrane region" description="Helical" evidence="1">
    <location>
        <begin position="46"/>
        <end position="67"/>
    </location>
</feature>
<dbReference type="InterPro" id="IPR011674">
    <property type="entry name" value="DUF1616"/>
</dbReference>
<dbReference type="Pfam" id="PF07760">
    <property type="entry name" value="DUF1616"/>
    <property type="match status" value="1"/>
</dbReference>
<keyword evidence="4" id="KW-1185">Reference proteome</keyword>
<keyword evidence="1" id="KW-0472">Membrane</keyword>
<evidence type="ECO:0000313" key="3">
    <source>
        <dbReference type="EMBL" id="TQQ83098.1"/>
    </source>
</evidence>
<dbReference type="Proteomes" id="UP000705823">
    <property type="component" value="Unassembled WGS sequence"/>
</dbReference>
<reference evidence="3" key="1">
    <citation type="submission" date="2019-02" db="EMBL/GenBank/DDBJ databases">
        <title>Halonotius sp. a new haloarchaeum isolated from saline soil.</title>
        <authorList>
            <person name="Duran-Viseras A."/>
            <person name="Sanchez-Porro C."/>
            <person name="Ventosa A."/>
        </authorList>
    </citation>
    <scope>NUCLEOTIDE SEQUENCE</scope>
    <source>
        <strain evidence="3">F15B</strain>
    </source>
</reference>
<protein>
    <submittedName>
        <fullName evidence="3">DUF1616 domain-containing protein</fullName>
    </submittedName>
</protein>
<proteinExistence type="predicted"/>
<evidence type="ECO:0000256" key="1">
    <source>
        <dbReference type="SAM" id="Phobius"/>
    </source>
</evidence>
<name>A0A8J8PD64_9EURY</name>
<sequence>MSDTDEAQDPSDTTGRLGPNSDLLLVAAAVVVSAGVLLAVDGGPLAWLVGIPFLLFWPGYAVVSALLPEKPSERTDAAPAAGAREWIDSPGWLVRDGLSLLLSAIVVAVVGVAVNWLAAIRLVPVVVALTLFTLAALAVAAVRRRQLPVGARANPLSGRSSVIRSVGSTRQARTLAVAVILLVGAVAFVGAAPPQGEAYTESYLLTESADGDLVAEDYPTTFVAGEGQPLWLGLENHEHRAVDYTVVVVAETLGPDGSVAVQQEVDRFGVELAHNESTVVERQIAPTRTGENVRLQFQVYKGDPGETAGPDQTTQLWIDVVDTAGA</sequence>
<dbReference type="AlphaFoldDB" id="A0A8J8PD64"/>
<dbReference type="EMBL" id="RKLU01000002">
    <property type="protein sequence ID" value="TQQ83098.1"/>
    <property type="molecule type" value="Genomic_DNA"/>
</dbReference>
<accession>A0A8J8PD64</accession>
<dbReference type="InterPro" id="IPR014495">
    <property type="entry name" value="UCP018671"/>
</dbReference>
<feature type="transmembrane region" description="Helical" evidence="1">
    <location>
        <begin position="23"/>
        <end position="40"/>
    </location>
</feature>
<dbReference type="RefSeq" id="WP_142979362.1">
    <property type="nucleotide sequence ID" value="NZ_RKLU01000002.1"/>
</dbReference>
<gene>
    <name evidence="3" type="ORF">EGH24_06605</name>
</gene>
<dbReference type="PIRSF" id="PIRSF018671">
    <property type="entry name" value="UCP018671"/>
    <property type="match status" value="1"/>
</dbReference>
<keyword evidence="1" id="KW-0812">Transmembrane</keyword>
<feature type="transmembrane region" description="Helical" evidence="1">
    <location>
        <begin position="174"/>
        <end position="192"/>
    </location>
</feature>
<evidence type="ECO:0000313" key="4">
    <source>
        <dbReference type="Proteomes" id="UP000705823"/>
    </source>
</evidence>
<dbReference type="OrthoDB" id="82282at2157"/>
<feature type="transmembrane region" description="Helical" evidence="1">
    <location>
        <begin position="98"/>
        <end position="116"/>
    </location>
</feature>